<dbReference type="SUPFAM" id="SSF46785">
    <property type="entry name" value="Winged helix' DNA-binding domain"/>
    <property type="match status" value="1"/>
</dbReference>
<dbReference type="AlphaFoldDB" id="A0A3S8RWX1"/>
<dbReference type="InterPro" id="IPR043128">
    <property type="entry name" value="Rev_trsase/Diguanyl_cyclase"/>
</dbReference>
<sequence>MSMNMKVAVIGPHDLVDAVLHIGSLFSELSMLPAPYRHERETLEVIGRVRDEADILLFTGPIPYQIALAASPDIPMVHVYYSGTALYKVLFDFYRKQILSFGDGLPISVDVLQRNEIEEPLSEIGLPTEDLFIKSYESGMSHEEFVAFHYDLWRVGKVVVTVTCVTSVYHRLIALGVPVFRVVPTQSAIRDCLNCALLEGKSLRYSSTQIAVGIMNIDNFQEVAKEASSEYDIQRKKIILQQILIDFGEETQSLIKWSDSDEVSFITTRGIIEQVTRKFQDAPLLLEVMERLQWNASIGIGMGRTANEAEGKAREALHKAKAGGGGKCFLIMQDGMVYGPMGSELTLEYSARSENPELIALAKKVGLSVGTINKLISLCRRLGTSTITASQLADGFGITLRSARRIMAALERYEIASIVGEEQPAGRGRPRQIYSLNLEGVHYE</sequence>
<proteinExistence type="predicted"/>
<name>A0A3S8RWX1_9BACL</name>
<dbReference type="InterPro" id="IPR036390">
    <property type="entry name" value="WH_DNA-bd_sf"/>
</dbReference>
<accession>A0A3S8RWX1</accession>
<evidence type="ECO:0000313" key="2">
    <source>
        <dbReference type="Proteomes" id="UP000273145"/>
    </source>
</evidence>
<keyword evidence="2" id="KW-1185">Reference proteome</keyword>
<dbReference type="RefSeq" id="WP_125083716.1">
    <property type="nucleotide sequence ID" value="NZ_CP034248.1"/>
</dbReference>
<dbReference type="EMBL" id="CP034248">
    <property type="protein sequence ID" value="AZK47665.1"/>
    <property type="molecule type" value="Genomic_DNA"/>
</dbReference>
<dbReference type="Gene3D" id="3.30.70.270">
    <property type="match status" value="1"/>
</dbReference>
<protein>
    <submittedName>
        <fullName evidence="1">Transcriptional regulator</fullName>
    </submittedName>
</protein>
<organism evidence="1 2">
    <name type="scientific">Paenibacillus lentus</name>
    <dbReference type="NCBI Taxonomy" id="1338368"/>
    <lineage>
        <taxon>Bacteria</taxon>
        <taxon>Bacillati</taxon>
        <taxon>Bacillota</taxon>
        <taxon>Bacilli</taxon>
        <taxon>Bacillales</taxon>
        <taxon>Paenibacillaceae</taxon>
        <taxon>Paenibacillus</taxon>
    </lineage>
</organism>
<dbReference type="OrthoDB" id="4986073at2"/>
<reference evidence="1 2" key="1">
    <citation type="submission" date="2018-11" db="EMBL/GenBank/DDBJ databases">
        <title>Genome sequencing of Paenibacillus lentus DSM25539(T).</title>
        <authorList>
            <person name="Kook J.-K."/>
            <person name="Park S.-N."/>
            <person name="Lim Y.K."/>
        </authorList>
    </citation>
    <scope>NUCLEOTIDE SEQUENCE [LARGE SCALE GENOMIC DNA]</scope>
    <source>
        <strain evidence="1 2">DSM 25539</strain>
    </source>
</reference>
<evidence type="ECO:0000313" key="1">
    <source>
        <dbReference type="EMBL" id="AZK47665.1"/>
    </source>
</evidence>
<dbReference type="Proteomes" id="UP000273145">
    <property type="component" value="Chromosome"/>
</dbReference>
<dbReference type="KEGG" id="plen:EIM92_17160"/>
<gene>
    <name evidence="1" type="ORF">EIM92_17160</name>
</gene>